<keyword evidence="2" id="KW-1185">Reference proteome</keyword>
<proteinExistence type="predicted"/>
<evidence type="ECO:0000313" key="2">
    <source>
        <dbReference type="Proteomes" id="UP000572377"/>
    </source>
</evidence>
<dbReference type="AlphaFoldDB" id="A0A849L4B3"/>
<accession>A0A849L4B3</accession>
<reference evidence="1 2" key="1">
    <citation type="submission" date="2020-05" db="EMBL/GenBank/DDBJ databases">
        <title>Gimesia benthica sp. nov., a novel planctomycete isolated from a deep-sea water sample of the Northwest Indian Ocean.</title>
        <authorList>
            <person name="Wang J."/>
            <person name="Ruan C."/>
            <person name="Song L."/>
            <person name="Zhu Y."/>
            <person name="Li A."/>
            <person name="Zheng X."/>
            <person name="Wang L."/>
            <person name="Lu Z."/>
            <person name="Huang Y."/>
            <person name="Du W."/>
            <person name="Zhou Y."/>
            <person name="Huang L."/>
            <person name="Dai X."/>
        </authorList>
    </citation>
    <scope>NUCLEOTIDE SEQUENCE [LARGE SCALE GENOMIC DNA]</scope>
    <source>
        <strain evidence="1 2">YYQ-30</strain>
    </source>
</reference>
<dbReference type="Proteomes" id="UP000572377">
    <property type="component" value="Unassembled WGS sequence"/>
</dbReference>
<dbReference type="EMBL" id="JABFBC010000002">
    <property type="protein sequence ID" value="NNU81268.1"/>
    <property type="molecule type" value="Genomic_DNA"/>
</dbReference>
<evidence type="ECO:0000313" key="1">
    <source>
        <dbReference type="EMBL" id="NNU81268.1"/>
    </source>
</evidence>
<protein>
    <submittedName>
        <fullName evidence="1">Uncharacterized protein</fullName>
    </submittedName>
</protein>
<dbReference type="RefSeq" id="WP_171326066.1">
    <property type="nucleotide sequence ID" value="NZ_JABFBC010000002.1"/>
</dbReference>
<comment type="caution">
    <text evidence="1">The sequence shown here is derived from an EMBL/GenBank/DDBJ whole genome shotgun (WGS) entry which is preliminary data.</text>
</comment>
<gene>
    <name evidence="1" type="ORF">HMH01_12555</name>
</gene>
<sequence length="216" mass="23272">MTPEKVESLFTRSDGSFQFARWARPLAPVVFGTDDASIGALKGAIRDVAALGDLRLVDTDPELGANLLIFFVSDWSELDGVAHLDRLVPDLSQLLDRLTQAGANQYRSFRFDADGAIRLCLIFLRYDADLAAVSARTLAVAQMAQSMLLWSDTAFRAESPVAVLAKGGEAIVRPEVAALIRAAYDPVLPAASRTPAHAHRLAARARLLLGDLADDA</sequence>
<organism evidence="1 2">
    <name type="scientific">Halovulum dunhuangense</name>
    <dbReference type="NCBI Taxonomy" id="1505036"/>
    <lineage>
        <taxon>Bacteria</taxon>
        <taxon>Pseudomonadati</taxon>
        <taxon>Pseudomonadota</taxon>
        <taxon>Alphaproteobacteria</taxon>
        <taxon>Rhodobacterales</taxon>
        <taxon>Paracoccaceae</taxon>
        <taxon>Halovulum</taxon>
    </lineage>
</organism>
<name>A0A849L4B3_9RHOB</name>